<protein>
    <submittedName>
        <fullName evidence="9">TolC family protein</fullName>
    </submittedName>
</protein>
<dbReference type="AlphaFoldDB" id="A0AAW3YV71"/>
<comment type="caution">
    <text evidence="9">The sequence shown here is derived from an EMBL/GenBank/DDBJ whole genome shotgun (WGS) entry which is preliminary data.</text>
</comment>
<evidence type="ECO:0000256" key="6">
    <source>
        <dbReference type="ARBA" id="ARBA00023136"/>
    </source>
</evidence>
<reference evidence="9" key="1">
    <citation type="submission" date="2020-09" db="EMBL/GenBank/DDBJ databases">
        <authorList>
            <person name="Palma L."/>
            <person name="Caballero P."/>
            <person name="Berry C."/>
            <person name="Del Valle E."/>
        </authorList>
    </citation>
    <scope>NUCLEOTIDE SEQUENCE</scope>
    <source>
        <strain evidence="9">M</strain>
    </source>
</reference>
<dbReference type="RefSeq" id="WP_323869093.1">
    <property type="nucleotide sequence ID" value="NZ_JACXBF010000258.1"/>
</dbReference>
<sequence length="488" mass="54580">MIKQYFLYGGALILFFCFPQTTVFALEQKQFAASESDYGLGREAPEEVVGLSLSDAISLGLRNNYAIRSVYLDRIAQKFDLRVAEDRFTPKLQLSGRYIAGKNQDENFRKANLSPNATLLTPLGTRFALSWAREYNKAGNNNVHNDGASITVIQPLLRGAGTDINNAPVLLAKLREQTHRLNLKATISDSITQIILAYHALLRVQEQQALSVASLKRMQKLVETNRELIDAGRMAQTDIIQTQADLAMQELSAKEAENNVHAAKLALLKLLALSLKTPIHATDTLQGAHVSLNVEQSIKKAQAQQPAYLIQLLSAKAADIQLLQAQDNRLWDLSLVGGTSRYRSSSSDSRNWENYVGIQLDIPIGDMTKKQAEVQARVDVQKQALNLEEARINLEQKVINAIRDTESRWQEYQLAIKASSLSQKKLEIEQEKLQVGRSSNFQVLSFETDLRNAENARLNTLIHYLNAQAELDQVLGTTLESWEIVINE</sequence>
<evidence type="ECO:0000256" key="3">
    <source>
        <dbReference type="ARBA" id="ARBA00022448"/>
    </source>
</evidence>
<dbReference type="PANTHER" id="PTHR30026">
    <property type="entry name" value="OUTER MEMBRANE PROTEIN TOLC"/>
    <property type="match status" value="1"/>
</dbReference>
<organism evidence="9">
    <name type="scientific">Xenorhabdus szentirmaii</name>
    <dbReference type="NCBI Taxonomy" id="290112"/>
    <lineage>
        <taxon>Bacteria</taxon>
        <taxon>Pseudomonadati</taxon>
        <taxon>Pseudomonadota</taxon>
        <taxon>Gammaproteobacteria</taxon>
        <taxon>Enterobacterales</taxon>
        <taxon>Morganellaceae</taxon>
        <taxon>Xenorhabdus</taxon>
    </lineage>
</organism>
<dbReference type="Gene3D" id="1.20.1600.10">
    <property type="entry name" value="Outer membrane efflux proteins (OEP)"/>
    <property type="match status" value="1"/>
</dbReference>
<gene>
    <name evidence="9" type="ORF">ID854_12190</name>
</gene>
<dbReference type="InterPro" id="IPR003423">
    <property type="entry name" value="OMP_efflux"/>
</dbReference>
<keyword evidence="3" id="KW-0813">Transport</keyword>
<name>A0AAW3YV71_9GAMM</name>
<dbReference type="Proteomes" id="UP001193920">
    <property type="component" value="Unassembled WGS sequence"/>
</dbReference>
<feature type="coiled-coil region" evidence="8">
    <location>
        <begin position="377"/>
        <end position="404"/>
    </location>
</feature>
<evidence type="ECO:0000256" key="2">
    <source>
        <dbReference type="ARBA" id="ARBA00007613"/>
    </source>
</evidence>
<proteinExistence type="inferred from homology"/>
<keyword evidence="6" id="KW-0472">Membrane</keyword>
<evidence type="ECO:0000256" key="7">
    <source>
        <dbReference type="ARBA" id="ARBA00023237"/>
    </source>
</evidence>
<dbReference type="GO" id="GO:0009279">
    <property type="term" value="C:cell outer membrane"/>
    <property type="evidence" value="ECO:0007669"/>
    <property type="project" value="UniProtKB-SubCell"/>
</dbReference>
<dbReference type="SUPFAM" id="SSF56954">
    <property type="entry name" value="Outer membrane efflux proteins (OEP)"/>
    <property type="match status" value="1"/>
</dbReference>
<dbReference type="PANTHER" id="PTHR30026:SF20">
    <property type="entry name" value="OUTER MEMBRANE PROTEIN TOLC"/>
    <property type="match status" value="1"/>
</dbReference>
<dbReference type="GO" id="GO:0015562">
    <property type="term" value="F:efflux transmembrane transporter activity"/>
    <property type="evidence" value="ECO:0007669"/>
    <property type="project" value="InterPro"/>
</dbReference>
<dbReference type="Pfam" id="PF02321">
    <property type="entry name" value="OEP"/>
    <property type="match status" value="1"/>
</dbReference>
<keyword evidence="7" id="KW-0998">Cell outer membrane</keyword>
<keyword evidence="4" id="KW-1134">Transmembrane beta strand</keyword>
<evidence type="ECO:0000256" key="4">
    <source>
        <dbReference type="ARBA" id="ARBA00022452"/>
    </source>
</evidence>
<evidence type="ECO:0000256" key="8">
    <source>
        <dbReference type="SAM" id="Coils"/>
    </source>
</evidence>
<accession>A0AAW3YV71</accession>
<evidence type="ECO:0000313" key="9">
    <source>
        <dbReference type="EMBL" id="MBD2801196.1"/>
    </source>
</evidence>
<keyword evidence="8" id="KW-0175">Coiled coil</keyword>
<reference evidence="9" key="2">
    <citation type="journal article" date="2024" name="Toxins">
        <title>Genome Sequence Analysis of Native Xenorhabdus Strains Isolated from Entomopathogenic Nematodes in Argentina.</title>
        <authorList>
            <person name="Palma L."/>
            <person name="Frizzo L."/>
            <person name="Kaiser S."/>
            <person name="Berry C."/>
            <person name="Caballero P."/>
            <person name="Bode H.B."/>
            <person name="Del Valle E.E."/>
        </authorList>
    </citation>
    <scope>NUCLEOTIDE SEQUENCE</scope>
    <source>
        <strain evidence="9">M</strain>
    </source>
</reference>
<dbReference type="EMBL" id="JACXBF010000258">
    <property type="protein sequence ID" value="MBD2801196.1"/>
    <property type="molecule type" value="Genomic_DNA"/>
</dbReference>
<evidence type="ECO:0000256" key="5">
    <source>
        <dbReference type="ARBA" id="ARBA00022692"/>
    </source>
</evidence>
<dbReference type="GO" id="GO:0015288">
    <property type="term" value="F:porin activity"/>
    <property type="evidence" value="ECO:0007669"/>
    <property type="project" value="TreeGrafter"/>
</dbReference>
<comment type="similarity">
    <text evidence="2">Belongs to the outer membrane factor (OMF) (TC 1.B.17) family.</text>
</comment>
<keyword evidence="5" id="KW-0812">Transmembrane</keyword>
<dbReference type="InterPro" id="IPR051906">
    <property type="entry name" value="TolC-like"/>
</dbReference>
<dbReference type="GO" id="GO:1990281">
    <property type="term" value="C:efflux pump complex"/>
    <property type="evidence" value="ECO:0007669"/>
    <property type="project" value="TreeGrafter"/>
</dbReference>
<comment type="subcellular location">
    <subcellularLocation>
        <location evidence="1">Cell outer membrane</location>
    </subcellularLocation>
</comment>
<evidence type="ECO:0000256" key="1">
    <source>
        <dbReference type="ARBA" id="ARBA00004442"/>
    </source>
</evidence>